<dbReference type="RefSeq" id="WP_279931871.1">
    <property type="nucleotide sequence ID" value="NZ_JARWBG010000047.1"/>
</dbReference>
<evidence type="ECO:0000259" key="1">
    <source>
        <dbReference type="Pfam" id="PF05685"/>
    </source>
</evidence>
<gene>
    <name evidence="2" type="ORF">QCN29_28945</name>
</gene>
<reference evidence="2 3" key="1">
    <citation type="submission" date="2023-04" db="EMBL/GenBank/DDBJ databases">
        <title>Streptomyces chengmaiensis sp. nov. isolated from the stem of mangrove plant in Hainan.</title>
        <authorList>
            <person name="Huang X."/>
            <person name="Zhou S."/>
            <person name="Chu X."/>
            <person name="Xie Y."/>
            <person name="Lin Y."/>
        </authorList>
    </citation>
    <scope>NUCLEOTIDE SEQUENCE [LARGE SCALE GENOMIC DNA]</scope>
    <source>
        <strain evidence="2 3">HNM0663</strain>
    </source>
</reference>
<evidence type="ECO:0000313" key="2">
    <source>
        <dbReference type="EMBL" id="MDH2392737.1"/>
    </source>
</evidence>
<feature type="domain" description="Putative restriction endonuclease" evidence="1">
    <location>
        <begin position="4"/>
        <end position="137"/>
    </location>
</feature>
<dbReference type="Pfam" id="PF05685">
    <property type="entry name" value="Uma2"/>
    <property type="match status" value="1"/>
</dbReference>
<keyword evidence="2" id="KW-0540">Nuclease</keyword>
<protein>
    <submittedName>
        <fullName evidence="2">Uma2 family endonuclease</fullName>
    </submittedName>
</protein>
<sequence>MHQPRRGKHAEVVRVLRRQIDADVHKGLVAYEVVSIRGRGGGMGDAVTADLAALPAEWGASDETLADPHDVALAVEVGADEQQVARYAGDGVPVLLVVDPRHGDWTLYDRPEGGRYQGVHQGHYGDDIPVPEPLSLALATGLLPRYG</sequence>
<name>A0ABT6HVJ4_9ACTN</name>
<keyword evidence="2" id="KW-0255">Endonuclease</keyword>
<dbReference type="EMBL" id="JARWBG010000047">
    <property type="protein sequence ID" value="MDH2392737.1"/>
    <property type="molecule type" value="Genomic_DNA"/>
</dbReference>
<comment type="caution">
    <text evidence="2">The sequence shown here is derived from an EMBL/GenBank/DDBJ whole genome shotgun (WGS) entry which is preliminary data.</text>
</comment>
<accession>A0ABT6HVJ4</accession>
<keyword evidence="3" id="KW-1185">Reference proteome</keyword>
<proteinExistence type="predicted"/>
<dbReference type="InterPro" id="IPR008538">
    <property type="entry name" value="Uma2"/>
</dbReference>
<dbReference type="Proteomes" id="UP001223144">
    <property type="component" value="Unassembled WGS sequence"/>
</dbReference>
<keyword evidence="2" id="KW-0378">Hydrolase</keyword>
<organism evidence="2 3">
    <name type="scientific">Streptomyces chengmaiensis</name>
    <dbReference type="NCBI Taxonomy" id="3040919"/>
    <lineage>
        <taxon>Bacteria</taxon>
        <taxon>Bacillati</taxon>
        <taxon>Actinomycetota</taxon>
        <taxon>Actinomycetes</taxon>
        <taxon>Kitasatosporales</taxon>
        <taxon>Streptomycetaceae</taxon>
        <taxon>Streptomyces</taxon>
    </lineage>
</organism>
<evidence type="ECO:0000313" key="3">
    <source>
        <dbReference type="Proteomes" id="UP001223144"/>
    </source>
</evidence>
<dbReference type="GO" id="GO:0004519">
    <property type="term" value="F:endonuclease activity"/>
    <property type="evidence" value="ECO:0007669"/>
    <property type="project" value="UniProtKB-KW"/>
</dbReference>